<dbReference type="InterPro" id="IPR011701">
    <property type="entry name" value="MFS"/>
</dbReference>
<evidence type="ECO:0000256" key="2">
    <source>
        <dbReference type="ARBA" id="ARBA00008335"/>
    </source>
</evidence>
<dbReference type="InterPro" id="IPR036259">
    <property type="entry name" value="MFS_trans_sf"/>
</dbReference>
<dbReference type="Gene3D" id="1.20.1250.20">
    <property type="entry name" value="MFS general substrate transporter like domains"/>
    <property type="match status" value="1"/>
</dbReference>
<comment type="catalytic activity">
    <reaction evidence="10">
        <text>L-alpha-aminoacyl-L-arginine(out) = L-alpha-aminoacyl-L-arginine(in)</text>
        <dbReference type="Rhea" id="RHEA:79367"/>
        <dbReference type="ChEBI" id="CHEBI:229968"/>
    </reaction>
</comment>
<dbReference type="STRING" id="312017.I7MDP6"/>
<dbReference type="RefSeq" id="XP_001010946.1">
    <property type="nucleotide sequence ID" value="XM_001010946.1"/>
</dbReference>
<evidence type="ECO:0000256" key="9">
    <source>
        <dbReference type="ARBA" id="ARBA00044878"/>
    </source>
</evidence>
<evidence type="ECO:0000256" key="15">
    <source>
        <dbReference type="ARBA" id="ARBA00044899"/>
    </source>
</evidence>
<gene>
    <name evidence="26" type="ORF">TTHERM_00705170</name>
</gene>
<evidence type="ECO:0000256" key="8">
    <source>
        <dbReference type="ARBA" id="ARBA00044876"/>
    </source>
</evidence>
<evidence type="ECO:0000256" key="24">
    <source>
        <dbReference type="ARBA" id="ARBA00046376"/>
    </source>
</evidence>
<evidence type="ECO:0000313" key="27">
    <source>
        <dbReference type="Proteomes" id="UP000009168"/>
    </source>
</evidence>
<dbReference type="Proteomes" id="UP000009168">
    <property type="component" value="Unassembled WGS sequence"/>
</dbReference>
<proteinExistence type="inferred from homology"/>
<evidence type="ECO:0000256" key="1">
    <source>
        <dbReference type="ARBA" id="ARBA00004155"/>
    </source>
</evidence>
<keyword evidence="7" id="KW-0458">Lysosome</keyword>
<comment type="catalytic activity">
    <reaction evidence="9">
        <text>L-histidyl-glycine(out) = L-histidyl-glycine(in)</text>
        <dbReference type="Rhea" id="RHEA:79395"/>
        <dbReference type="ChEBI" id="CHEBI:229957"/>
    </reaction>
</comment>
<dbReference type="SUPFAM" id="SSF103473">
    <property type="entry name" value="MFS general substrate transporter"/>
    <property type="match status" value="1"/>
</dbReference>
<dbReference type="InterPro" id="IPR052187">
    <property type="entry name" value="MFSD1"/>
</dbReference>
<feature type="transmembrane region" description="Helical" evidence="25">
    <location>
        <begin position="52"/>
        <end position="73"/>
    </location>
</feature>
<evidence type="ECO:0000256" key="21">
    <source>
        <dbReference type="ARBA" id="ARBA00044985"/>
    </source>
</evidence>
<evidence type="ECO:0000256" key="18">
    <source>
        <dbReference type="ARBA" id="ARBA00044912"/>
    </source>
</evidence>
<comment type="catalytic activity">
    <reaction evidence="15">
        <text>L-arginyl-L-alpha-amino acid(out) = L-arginyl-L-alpha-amino acid(in)</text>
        <dbReference type="Rhea" id="RHEA:79371"/>
        <dbReference type="ChEBI" id="CHEBI:84315"/>
    </reaction>
</comment>
<feature type="transmembrane region" description="Helical" evidence="25">
    <location>
        <begin position="297"/>
        <end position="315"/>
    </location>
</feature>
<dbReference type="HOGENOM" id="CLU_609057_0_0_1"/>
<comment type="function">
    <text evidence="23">Lysosomal dipeptide uniporter that selectively exports lysine, arginine or histidine-containing dipeptides with a net positive charge from the lysosome lumen into the cytosol. Could play a role in a specific type of protein O-glycosylation indirectly regulating macrophages migration and tissue invasion. Also essential for liver homeostasis.</text>
</comment>
<evidence type="ECO:0000256" key="23">
    <source>
        <dbReference type="ARBA" id="ARBA00045709"/>
    </source>
</evidence>
<organism evidence="26 27">
    <name type="scientific">Tetrahymena thermophila (strain SB210)</name>
    <dbReference type="NCBI Taxonomy" id="312017"/>
    <lineage>
        <taxon>Eukaryota</taxon>
        <taxon>Sar</taxon>
        <taxon>Alveolata</taxon>
        <taxon>Ciliophora</taxon>
        <taxon>Intramacronucleata</taxon>
        <taxon>Oligohymenophorea</taxon>
        <taxon>Hymenostomatida</taxon>
        <taxon>Tetrahymenina</taxon>
        <taxon>Tetrahymenidae</taxon>
        <taxon>Tetrahymena</taxon>
    </lineage>
</organism>
<evidence type="ECO:0000313" key="26">
    <source>
        <dbReference type="EMBL" id="EAR90701.1"/>
    </source>
</evidence>
<comment type="catalytic activity">
    <reaction evidence="19">
        <text>L-alanyl-L-lysine(out) = L-alanyl-L-lysine(in)</text>
        <dbReference type="Rhea" id="RHEA:79415"/>
        <dbReference type="ChEBI" id="CHEBI:192470"/>
    </reaction>
</comment>
<evidence type="ECO:0000256" key="20">
    <source>
        <dbReference type="ARBA" id="ARBA00044924"/>
    </source>
</evidence>
<comment type="subcellular location">
    <subcellularLocation>
        <location evidence="1">Lysosome membrane</location>
        <topology evidence="1">Multi-pass membrane protein</topology>
    </subcellularLocation>
</comment>
<reference evidence="27" key="1">
    <citation type="journal article" date="2006" name="PLoS Biol.">
        <title>Macronuclear genome sequence of the ciliate Tetrahymena thermophila, a model eukaryote.</title>
        <authorList>
            <person name="Eisen J.A."/>
            <person name="Coyne R.S."/>
            <person name="Wu M."/>
            <person name="Wu D."/>
            <person name="Thiagarajan M."/>
            <person name="Wortman J.R."/>
            <person name="Badger J.H."/>
            <person name="Ren Q."/>
            <person name="Amedeo P."/>
            <person name="Jones K.M."/>
            <person name="Tallon L.J."/>
            <person name="Delcher A.L."/>
            <person name="Salzberg S.L."/>
            <person name="Silva J.C."/>
            <person name="Haas B.J."/>
            <person name="Majoros W.H."/>
            <person name="Farzad M."/>
            <person name="Carlton J.M."/>
            <person name="Smith R.K. Jr."/>
            <person name="Garg J."/>
            <person name="Pearlman R.E."/>
            <person name="Karrer K.M."/>
            <person name="Sun L."/>
            <person name="Manning G."/>
            <person name="Elde N.C."/>
            <person name="Turkewitz A.P."/>
            <person name="Asai D.J."/>
            <person name="Wilkes D.E."/>
            <person name="Wang Y."/>
            <person name="Cai H."/>
            <person name="Collins K."/>
            <person name="Stewart B.A."/>
            <person name="Lee S.R."/>
            <person name="Wilamowska K."/>
            <person name="Weinberg Z."/>
            <person name="Ruzzo W.L."/>
            <person name="Wloga D."/>
            <person name="Gaertig J."/>
            <person name="Frankel J."/>
            <person name="Tsao C.-C."/>
            <person name="Gorovsky M.A."/>
            <person name="Keeling P.J."/>
            <person name="Waller R.F."/>
            <person name="Patron N.J."/>
            <person name="Cherry J.M."/>
            <person name="Stover N.A."/>
            <person name="Krieger C.J."/>
            <person name="del Toro C."/>
            <person name="Ryder H.F."/>
            <person name="Williamson S.C."/>
            <person name="Barbeau R.A."/>
            <person name="Hamilton E.P."/>
            <person name="Orias E."/>
        </authorList>
    </citation>
    <scope>NUCLEOTIDE SEQUENCE [LARGE SCALE GENOMIC DNA]</scope>
    <source>
        <strain evidence="27">SB210</strain>
    </source>
</reference>
<evidence type="ECO:0000256" key="14">
    <source>
        <dbReference type="ARBA" id="ARBA00044898"/>
    </source>
</evidence>
<evidence type="ECO:0000256" key="17">
    <source>
        <dbReference type="ARBA" id="ARBA00044903"/>
    </source>
</evidence>
<evidence type="ECO:0000256" key="3">
    <source>
        <dbReference type="ARBA" id="ARBA00022448"/>
    </source>
</evidence>
<dbReference type="KEGG" id="tet:TTHERM_00705170"/>
<evidence type="ECO:0000256" key="13">
    <source>
        <dbReference type="ARBA" id="ARBA00044893"/>
    </source>
</evidence>
<dbReference type="Pfam" id="PF07690">
    <property type="entry name" value="MFS_1"/>
    <property type="match status" value="1"/>
</dbReference>
<feature type="transmembrane region" description="Helical" evidence="25">
    <location>
        <begin position="140"/>
        <end position="164"/>
    </location>
</feature>
<feature type="transmembrane region" description="Helical" evidence="25">
    <location>
        <begin position="79"/>
        <end position="101"/>
    </location>
</feature>
<accession>I7MDP6</accession>
<feature type="transmembrane region" description="Helical" evidence="25">
    <location>
        <begin position="261"/>
        <end position="285"/>
    </location>
</feature>
<comment type="catalytic activity">
    <reaction evidence="12">
        <text>L-lysyl-L-alpha-amino acid(out) = L-lysyl-L-alpha-amino acid(in)</text>
        <dbReference type="Rhea" id="RHEA:79387"/>
        <dbReference type="ChEBI" id="CHEBI:229965"/>
    </reaction>
</comment>
<comment type="catalytic activity">
    <reaction evidence="8">
        <text>L-lysyl-L-alanine(out) = L-lysyl-L-alanine(in)</text>
        <dbReference type="Rhea" id="RHEA:79399"/>
        <dbReference type="ChEBI" id="CHEBI:229954"/>
    </reaction>
</comment>
<dbReference type="GeneID" id="7840180"/>
<dbReference type="InParanoid" id="I7MDP6"/>
<evidence type="ECO:0000256" key="4">
    <source>
        <dbReference type="ARBA" id="ARBA00022692"/>
    </source>
</evidence>
<comment type="subunit">
    <text evidence="24">Homodimer. Interacts with lysosomal protein GLMP (via lumenal domain); the interaction starts while both proteins are still in the endoplasmic reticulum and is required for stabilization of MFSD1 in lysosomes but has no direct effect on its targeting to lysosomes or transporter activity.</text>
</comment>
<evidence type="ECO:0000256" key="16">
    <source>
        <dbReference type="ARBA" id="ARBA00044900"/>
    </source>
</evidence>
<protein>
    <recommendedName>
        <fullName evidence="21">Lysosomal dipeptide transporter MFSD1</fullName>
    </recommendedName>
    <alternativeName>
        <fullName evidence="22">Major facilitator superfamily domain-containing protein 1</fullName>
    </alternativeName>
</protein>
<evidence type="ECO:0000256" key="10">
    <source>
        <dbReference type="ARBA" id="ARBA00044881"/>
    </source>
</evidence>
<sequence>MEFSTLYGVYKTYFDIPNFDFHFNCILSAQYLSLFMVILYVGIITDKYGPGFCFLIQAIIITFGQILVCVSVYTKCFYLMYLARCCICIGCSSIAVSKGVYCRDYFHSTHLALTNSMTSMSFTLSQITNLYFVWLVYNHYNILIVELFDLFLCILGLTLVYFIYKIDAQNNRYLSLYNYKTDYQNLNFVHSSKDKQNIDQSSSHQQIELKKNISNKNQQISSEKQDVYVSQLQINFNQQKKEDKNVVDEYLKDLKDLKKSYWVGNITVAVAYVSLMSYVMLGPAICQQYMGLTPQESSYYVAFLPNITLIMPLVGRVIDHYKSWFNIFYIISLLAVAGSLLLLFQIPIAAFLAIGMAYGSRTTGEFPLICFLSDKKIAGRAYSISRATSNMLLSIMLFINSMIVEYTRSYLYTQIILLCCGLLVSILITIVKYLHLHEVKIQSNQIPTNN</sequence>
<keyword evidence="6 25" id="KW-0472">Membrane</keyword>
<evidence type="ECO:0000256" key="19">
    <source>
        <dbReference type="ARBA" id="ARBA00044919"/>
    </source>
</evidence>
<evidence type="ECO:0000256" key="7">
    <source>
        <dbReference type="ARBA" id="ARBA00023228"/>
    </source>
</evidence>
<dbReference type="EMBL" id="GG662794">
    <property type="protein sequence ID" value="EAR90701.1"/>
    <property type="molecule type" value="Genomic_DNA"/>
</dbReference>
<evidence type="ECO:0000256" key="11">
    <source>
        <dbReference type="ARBA" id="ARBA00044884"/>
    </source>
</evidence>
<evidence type="ECO:0000256" key="5">
    <source>
        <dbReference type="ARBA" id="ARBA00022989"/>
    </source>
</evidence>
<comment type="catalytic activity">
    <reaction evidence="11">
        <text>L-alpha-aminoacyl-L-histidine(out) = L-alpha-aminoacyl-L-histidine(in)</text>
        <dbReference type="Rhea" id="RHEA:79375"/>
        <dbReference type="ChEBI" id="CHEBI:229967"/>
    </reaction>
</comment>
<comment type="catalytic activity">
    <reaction evidence="16">
        <text>L-lysyl-L-lysine(out) = L-lysyl-L-lysine(in)</text>
        <dbReference type="Rhea" id="RHEA:79403"/>
        <dbReference type="ChEBI" id="CHEBI:229956"/>
    </reaction>
</comment>
<evidence type="ECO:0000256" key="6">
    <source>
        <dbReference type="ARBA" id="ARBA00023136"/>
    </source>
</evidence>
<dbReference type="PANTHER" id="PTHR23512">
    <property type="entry name" value="MAJOR FACILITATOR SUPERFAMILY DOMAIN-CONTAINING PROTEIN 1"/>
    <property type="match status" value="1"/>
</dbReference>
<dbReference type="AlphaFoldDB" id="I7MDP6"/>
<comment type="catalytic activity">
    <reaction evidence="13">
        <text>L-alpha-aminoacyl-L-lysine(out) = L-alpha-aminoacyl-L-lysine(in)</text>
        <dbReference type="Rhea" id="RHEA:79383"/>
        <dbReference type="ChEBI" id="CHEBI:229966"/>
    </reaction>
</comment>
<dbReference type="GO" id="GO:0005765">
    <property type="term" value="C:lysosomal membrane"/>
    <property type="evidence" value="ECO:0007669"/>
    <property type="project" value="UniProtKB-SubCell"/>
</dbReference>
<keyword evidence="4 25" id="KW-0812">Transmembrane</keyword>
<dbReference type="PANTHER" id="PTHR23512:SF3">
    <property type="entry name" value="MAJOR FACILITATOR SUPERFAMILY DOMAIN-CONTAINING PROTEIN 1"/>
    <property type="match status" value="1"/>
</dbReference>
<keyword evidence="3" id="KW-0813">Transport</keyword>
<evidence type="ECO:0000256" key="12">
    <source>
        <dbReference type="ARBA" id="ARBA00044891"/>
    </source>
</evidence>
<comment type="similarity">
    <text evidence="2">Belongs to the major facilitator superfamily.</text>
</comment>
<comment type="catalytic activity">
    <reaction evidence="17">
        <text>L-arginyl-glycine(out) = L-arginyl-glycine(in)</text>
        <dbReference type="Rhea" id="RHEA:79391"/>
        <dbReference type="ChEBI" id="CHEBI:229955"/>
    </reaction>
</comment>
<dbReference type="GO" id="GO:0022857">
    <property type="term" value="F:transmembrane transporter activity"/>
    <property type="evidence" value="ECO:0007669"/>
    <property type="project" value="InterPro"/>
</dbReference>
<feature type="transmembrane region" description="Helical" evidence="25">
    <location>
        <begin position="384"/>
        <end position="404"/>
    </location>
</feature>
<feature type="transmembrane region" description="Helical" evidence="25">
    <location>
        <begin position="21"/>
        <end position="45"/>
    </location>
</feature>
<feature type="transmembrane region" description="Helical" evidence="25">
    <location>
        <begin position="410"/>
        <end position="434"/>
    </location>
</feature>
<evidence type="ECO:0000256" key="25">
    <source>
        <dbReference type="SAM" id="Phobius"/>
    </source>
</evidence>
<evidence type="ECO:0000256" key="22">
    <source>
        <dbReference type="ARBA" id="ARBA00045018"/>
    </source>
</evidence>
<comment type="catalytic activity">
    <reaction evidence="14">
        <text>L-aspartyl-L-lysine(out) = L-aspartyl-L-lysine(in)</text>
        <dbReference type="Rhea" id="RHEA:79411"/>
        <dbReference type="ChEBI" id="CHEBI:229953"/>
    </reaction>
</comment>
<feature type="transmembrane region" description="Helical" evidence="25">
    <location>
        <begin position="327"/>
        <end position="344"/>
    </location>
</feature>
<keyword evidence="27" id="KW-1185">Reference proteome</keyword>
<comment type="catalytic activity">
    <reaction evidence="18">
        <text>L-histidyl-L-alpha-amino acid(out) = L-histidyl-L-alpha-amino acid(in)</text>
        <dbReference type="Rhea" id="RHEA:79379"/>
        <dbReference type="ChEBI" id="CHEBI:229964"/>
    </reaction>
</comment>
<comment type="catalytic activity">
    <reaction evidence="20">
        <text>L-lysyl-glycine(out) = L-lysyl-glycine(in)</text>
        <dbReference type="Rhea" id="RHEA:79407"/>
        <dbReference type="ChEBI" id="CHEBI:191202"/>
    </reaction>
</comment>
<name>I7MDP6_TETTS</name>
<keyword evidence="5 25" id="KW-1133">Transmembrane helix</keyword>